<keyword evidence="6" id="KW-1185">Reference proteome</keyword>
<evidence type="ECO:0000259" key="4">
    <source>
        <dbReference type="SMART" id="SM00646"/>
    </source>
</evidence>
<dbReference type="CDD" id="cd02696">
    <property type="entry name" value="MurNAc-LAA"/>
    <property type="match status" value="1"/>
</dbReference>
<dbReference type="EC" id="3.5.1.28" evidence="5"/>
<protein>
    <submittedName>
        <fullName evidence="5">N-acetylmuramoyl-L-alanine amidase</fullName>
        <ecNumber evidence="5">3.5.1.28</ecNumber>
    </submittedName>
</protein>
<name>A0ABW1ILU8_9BACL</name>
<keyword evidence="3" id="KW-0732">Signal</keyword>
<dbReference type="Gene3D" id="3.40.630.40">
    <property type="entry name" value="Zn-dependent exopeptidases"/>
    <property type="match status" value="1"/>
</dbReference>
<dbReference type="SMART" id="SM00646">
    <property type="entry name" value="Ami_3"/>
    <property type="match status" value="1"/>
</dbReference>
<reference evidence="6" key="1">
    <citation type="journal article" date="2019" name="Int. J. Syst. Evol. Microbiol.">
        <title>The Global Catalogue of Microorganisms (GCM) 10K type strain sequencing project: providing services to taxonomists for standard genome sequencing and annotation.</title>
        <authorList>
            <consortium name="The Broad Institute Genomics Platform"/>
            <consortium name="The Broad Institute Genome Sequencing Center for Infectious Disease"/>
            <person name="Wu L."/>
            <person name="Ma J."/>
        </authorList>
    </citation>
    <scope>NUCLEOTIDE SEQUENCE [LARGE SCALE GENOMIC DNA]</scope>
    <source>
        <strain evidence="6">CCM 8749</strain>
    </source>
</reference>
<sequence>MKKTCGWLVLLSLLWLILPRAAAADEDAAVSLYVNGRQASVSDTPQIIHKVPYLSSRDIEANIGAEVEIDASSSQIVLKKSGNTSILSTAADAGSGPQEAVPFKDGERWFIPLAALEDDFDMKVLWDPLTSSIFVYLSEGVSYENSGTAIPDVPSVEDTAPNPDSSQEVIVEPNPTEPSVEDTQDHPDSITDVPVIPSDGQTVIAGFSFAEDVLSIQTNGYAMVEHFALSDPARIVVDISHAVLSPDLTSGQSGGTIASTHAAISQIRYSQTGDAVRLVLDMNQRSAYSLQTDANKIDISFQAESYVVVIDPGHGGKDPGAPSMSGKSEKDFNLSTATHIAQALAEIPGVVVHLTRSTDDFIELAERGEIANRLNADLFISVHGNTVDKPVSGIETYYWHRESFDVASLIHQKIVNASGLNDRNVRRNDWKVLTTAQMPGVLLELGYLSSSVDEPVMWTEEYQQSIADAVAETVKEYFQIET</sequence>
<gene>
    <name evidence="5" type="ORF">ACFPXP_06335</name>
</gene>
<evidence type="ECO:0000256" key="1">
    <source>
        <dbReference type="ARBA" id="ARBA00022801"/>
    </source>
</evidence>
<dbReference type="Pfam" id="PF07833">
    <property type="entry name" value="Cu_amine_oxidN1"/>
    <property type="match status" value="1"/>
</dbReference>
<dbReference type="Pfam" id="PF01520">
    <property type="entry name" value="Amidase_3"/>
    <property type="match status" value="1"/>
</dbReference>
<feature type="chain" id="PRO_5046832369" evidence="3">
    <location>
        <begin position="24"/>
        <end position="482"/>
    </location>
</feature>
<feature type="region of interest" description="Disordered" evidence="2">
    <location>
        <begin position="148"/>
        <end position="186"/>
    </location>
</feature>
<evidence type="ECO:0000313" key="5">
    <source>
        <dbReference type="EMBL" id="MFC5986048.1"/>
    </source>
</evidence>
<evidence type="ECO:0000256" key="2">
    <source>
        <dbReference type="SAM" id="MobiDB-lite"/>
    </source>
</evidence>
<dbReference type="EMBL" id="JBHSQV010000035">
    <property type="protein sequence ID" value="MFC5986048.1"/>
    <property type="molecule type" value="Genomic_DNA"/>
</dbReference>
<dbReference type="InterPro" id="IPR012854">
    <property type="entry name" value="Cu_amine_oxidase-like_N"/>
</dbReference>
<evidence type="ECO:0000256" key="3">
    <source>
        <dbReference type="SAM" id="SignalP"/>
    </source>
</evidence>
<dbReference type="Gene3D" id="2.60.40.3500">
    <property type="match status" value="1"/>
</dbReference>
<evidence type="ECO:0000313" key="6">
    <source>
        <dbReference type="Proteomes" id="UP001596250"/>
    </source>
</evidence>
<proteinExistence type="predicted"/>
<dbReference type="InterPro" id="IPR021731">
    <property type="entry name" value="AMIN_dom"/>
</dbReference>
<feature type="domain" description="MurNAc-LAA" evidence="4">
    <location>
        <begin position="368"/>
        <end position="475"/>
    </location>
</feature>
<dbReference type="RefSeq" id="WP_379893368.1">
    <property type="nucleotide sequence ID" value="NZ_CBCSCT010000004.1"/>
</dbReference>
<dbReference type="GO" id="GO:0008745">
    <property type="term" value="F:N-acetylmuramoyl-L-alanine amidase activity"/>
    <property type="evidence" value="ECO:0007669"/>
    <property type="project" value="UniProtKB-EC"/>
</dbReference>
<keyword evidence="1 5" id="KW-0378">Hydrolase</keyword>
<organism evidence="5 6">
    <name type="scientific">Marinicrinis lubricantis</name>
    <dbReference type="NCBI Taxonomy" id="2086470"/>
    <lineage>
        <taxon>Bacteria</taxon>
        <taxon>Bacillati</taxon>
        <taxon>Bacillota</taxon>
        <taxon>Bacilli</taxon>
        <taxon>Bacillales</taxon>
        <taxon>Paenibacillaceae</taxon>
    </lineage>
</organism>
<accession>A0ABW1ILU8</accession>
<dbReference type="SUPFAM" id="SSF53187">
    <property type="entry name" value="Zn-dependent exopeptidases"/>
    <property type="match status" value="1"/>
</dbReference>
<dbReference type="Proteomes" id="UP001596250">
    <property type="component" value="Unassembled WGS sequence"/>
</dbReference>
<dbReference type="InterPro" id="IPR002508">
    <property type="entry name" value="MurNAc-LAA_cat"/>
</dbReference>
<dbReference type="PANTHER" id="PTHR30404">
    <property type="entry name" value="N-ACETYLMURAMOYL-L-ALANINE AMIDASE"/>
    <property type="match status" value="1"/>
</dbReference>
<feature type="signal peptide" evidence="3">
    <location>
        <begin position="1"/>
        <end position="23"/>
    </location>
</feature>
<dbReference type="Pfam" id="PF11741">
    <property type="entry name" value="AMIN"/>
    <property type="match status" value="1"/>
</dbReference>
<comment type="caution">
    <text evidence="5">The sequence shown here is derived from an EMBL/GenBank/DDBJ whole genome shotgun (WGS) entry which is preliminary data.</text>
</comment>
<dbReference type="InterPro" id="IPR050695">
    <property type="entry name" value="N-acetylmuramoyl_amidase_3"/>
</dbReference>
<dbReference type="PANTHER" id="PTHR30404:SF0">
    <property type="entry name" value="N-ACETYLMURAMOYL-L-ALANINE AMIDASE AMIC"/>
    <property type="match status" value="1"/>
</dbReference>